<organism evidence="2 3">
    <name type="scientific">Chondromyces crocatus</name>
    <dbReference type="NCBI Taxonomy" id="52"/>
    <lineage>
        <taxon>Bacteria</taxon>
        <taxon>Pseudomonadati</taxon>
        <taxon>Myxococcota</taxon>
        <taxon>Polyangia</taxon>
        <taxon>Polyangiales</taxon>
        <taxon>Polyangiaceae</taxon>
        <taxon>Chondromyces</taxon>
    </lineage>
</organism>
<dbReference type="Proteomes" id="UP000067626">
    <property type="component" value="Chromosome"/>
</dbReference>
<proteinExistence type="predicted"/>
<dbReference type="RefSeq" id="WP_050430879.1">
    <property type="nucleotide sequence ID" value="NZ_CP012159.1"/>
</dbReference>
<reference evidence="2 3" key="1">
    <citation type="submission" date="2015-07" db="EMBL/GenBank/DDBJ databases">
        <title>Genome analysis of myxobacterium Chondromyces crocatus Cm c5 reveals a high potential for natural compound synthesis and the genetic basis for the loss of fruiting body formation.</title>
        <authorList>
            <person name="Zaburannyi N."/>
            <person name="Bunk B."/>
            <person name="Maier J."/>
            <person name="Overmann J."/>
            <person name="Mueller R."/>
        </authorList>
    </citation>
    <scope>NUCLEOTIDE SEQUENCE [LARGE SCALE GENOMIC DNA]</scope>
    <source>
        <strain evidence="2 3">Cm c5</strain>
    </source>
</reference>
<gene>
    <name evidence="2" type="ORF">CMC5_028260</name>
</gene>
<dbReference type="OrthoDB" id="5380200at2"/>
<sequence>MKQRGWLLAFVLLLGIAAFLMARADSPRAPARAVRMAFPRHPTLRDHERRARRQSLPPVALPGDTEAAPQRRDPLTVALPTDPDKSAFVFELEDLKDSPLGQIWMDCLLERTDRGRDRFKDVFGIDLLEDVERVAVSTGRVAILGLVPDAERTPPPRATARPYGERAQIYTSDDRGEIFATWGDSLLLTGPERSAIEAALDRLDGKGPLEEPRIPDWSAYGAMYGVLSPEDAANLFPPSRAELAAQLQAVVSRVDIHVDAAEDVAMVLDVSGPQADDLADLARSLGGALTLARATSTEEGDHPLARLLEHAAVHPKDDRFAVDLALPLDLLKTMGPCRKREPRPQEARPGDPSPAPEDTPADE</sequence>
<dbReference type="STRING" id="52.CMC5_028260"/>
<dbReference type="KEGG" id="ccro:CMC5_028260"/>
<feature type="region of interest" description="Disordered" evidence="1">
    <location>
        <begin position="335"/>
        <end position="363"/>
    </location>
</feature>
<feature type="compositionally biased region" description="Basic and acidic residues" evidence="1">
    <location>
        <begin position="338"/>
        <end position="349"/>
    </location>
</feature>
<evidence type="ECO:0008006" key="4">
    <source>
        <dbReference type="Google" id="ProtNLM"/>
    </source>
</evidence>
<protein>
    <recommendedName>
        <fullName evidence="4">DUF3352 domain-containing protein</fullName>
    </recommendedName>
</protein>
<dbReference type="AlphaFoldDB" id="A0A0K1EDN8"/>
<dbReference type="EMBL" id="CP012159">
    <property type="protein sequence ID" value="AKT38678.1"/>
    <property type="molecule type" value="Genomic_DNA"/>
</dbReference>
<evidence type="ECO:0000313" key="3">
    <source>
        <dbReference type="Proteomes" id="UP000067626"/>
    </source>
</evidence>
<name>A0A0K1EDN8_CHOCO</name>
<feature type="region of interest" description="Disordered" evidence="1">
    <location>
        <begin position="43"/>
        <end position="76"/>
    </location>
</feature>
<evidence type="ECO:0000313" key="2">
    <source>
        <dbReference type="EMBL" id="AKT38678.1"/>
    </source>
</evidence>
<accession>A0A0K1EDN8</accession>
<keyword evidence="3" id="KW-1185">Reference proteome</keyword>
<evidence type="ECO:0000256" key="1">
    <source>
        <dbReference type="SAM" id="MobiDB-lite"/>
    </source>
</evidence>